<feature type="domain" description="SLH" evidence="2">
    <location>
        <begin position="1582"/>
        <end position="1639"/>
    </location>
</feature>
<feature type="compositionally biased region" description="Gly residues" evidence="1">
    <location>
        <begin position="1154"/>
        <end position="1166"/>
    </location>
</feature>
<feature type="domain" description="SLH" evidence="2">
    <location>
        <begin position="1709"/>
        <end position="1765"/>
    </location>
</feature>
<evidence type="ECO:0000313" key="4">
    <source>
        <dbReference type="Proteomes" id="UP000070475"/>
    </source>
</evidence>
<evidence type="ECO:0000259" key="2">
    <source>
        <dbReference type="PROSITE" id="PS51272"/>
    </source>
</evidence>
<dbReference type="InterPro" id="IPR051465">
    <property type="entry name" value="Cell_Envelope_Struct_Comp"/>
</dbReference>
<comment type="caution">
    <text evidence="3">The sequence shown here is derived from an EMBL/GenBank/DDBJ whole genome shotgun (WGS) entry which is preliminary data.</text>
</comment>
<reference evidence="3 4" key="1">
    <citation type="submission" date="2015-08" db="EMBL/GenBank/DDBJ databases">
        <title>Genomes of Paenibacillus riograndensis.</title>
        <authorList>
            <person name="Sant'Anna F.H."/>
            <person name="Souza R."/>
            <person name="Ambrosini A."/>
            <person name="Bach E."/>
            <person name="Fernandes G."/>
            <person name="Balsanelli E."/>
            <person name="Baura V.A."/>
            <person name="Pedrosa F.O."/>
            <person name="Souza E.M."/>
            <person name="Passaglia L."/>
        </authorList>
    </citation>
    <scope>NUCLEOTIDE SEQUENCE [LARGE SCALE GENOMIC DNA]</scope>
    <source>
        <strain evidence="3 4">CAS34</strain>
    </source>
</reference>
<sequence>MTIFGVKETIMYSKRLRSAVSMVLVFILSFMGVLEVSAASLKATVITSEKMLNGTQKISVNSVLDVTYGDYNKLNEVKFSLSKDGNVLATQIKQKDQGERLSAADSVYSLKYPDISFEGLTAGEEVVLQAEYQGESGIVVTDPQSIKVPASSEIQIVVERMTKDSDTYVNSSTGEVRSDDKNIRLTILSKGVPLANEAISVGTYSSYNNLTTDEAGQVQIIGNPRVSLTSPVLFVSVRQGKPDYEATPLYVNNLMKEGTYTAAIRYLDGNGKLIQQQSDNISLPSGVSQSFGTSGLDVLVLKTGEISDSYPALIRSVENEVYMFQTSQTALYSAADGAHLEIVQDSSEYSRLGFEYSWEGAPVEIESFSIVPNNQYKQVNLSNPFKNITSNSLYVKKNVEYDITAVAGIPGTNSKVVLRNQVKPAEDQFTVQYAAKAADFSALKVQVPDRGQGLGDLFISYLNNKFNYNELSLKVQAADSTLYVRKGEEIHRLTTTVSGAAKNSSYNDEIVLNSFFTPADNEYAFKGGSKYTSQVILKALSSDYYDQDEVRNQIVLGENLQLRVDMKDEYNNAIDLTSDYTIQILDASGAIVEDNGLSWTSEEEDGKLMRISQRQWKPAKSGDYTIQFLPHHYVSGTGYVKGAVIAETALKVLPKQELEVEIRDKSGNLVDLVNKPYMNIDQAEKVTITVREHITGGLGKVLPGVKVTRYGEDIGVTDEQGQLVLPARLGTYLGEFFFKKTDYLSRTESVAVIDPKNQAVVRVRGLDKAEGAYDGGVPLDYAYVQAVIKKSDDSYTRQSKFIGTGGEQTFLVVESPSTVGVDFMRYNRSYLGVESKYGYYMYGSIHTEPGKDYSLLLDAREPLQAVSKVNLTKYMEELSVIRKDLPGVDYVPYVIDSNTSEDNYFYATEGTYSVLAHTKGDIFIYRDDVAVNAGDNIWDYNDSAAGLATLLAPDSGSIYGVEYITPARSQMRGYSYDARQIQLTPGEVIVKVDQLVGSLEYQFNIHFAAGALKAGTISELVPGAIAGLDIFGLQNGKLVRTSGNEQLQFGLVDTAGNQIGQLSKPRILVTDYGSSRGYKLLYPEAASYEIQDEAGMKLYEGTSTGYPINVNRIFPNGTYVLKASVTIEGKTYSLDKKFVLDTAAGTVIDPGVPVPGGNGGSGGTDPGNGSNPDNGSGNGSGNGNGNGNGNSSGNGNGGVTAPVTTTPVNVNVNEQNTKLQDLVKNTNGTQAERAAAAQKALGSIAESLKSGATAQEAEQNSKSMSQALDSAAQLLASIQDPAEKQKIVGSIHTLIDSAPYILNKLDTADKALAFAQTLIQNAAAVLNNTQGVAAAEIEQLKQSIVSSSQAALNKAGEVTISKEHVTLEGNTVSSQLTEELVSKQIEASKKALAAVSEQLTAKLGAGLASELKVSLTVEVPAMGDGVNKLNTSLPSEILKVLQDNKVDGLKLQMGTTAFTIEPDTFGTVEAGQKITLAAEVVENAVIGKPGQAEPLATLPVMEFRATVGDKAVKHFEKPVNVTFDVSAINTSKYPAENLERLTVYVLNETSLTWEAVGGKYDPITQTVSALRGHFSRYTVMIGSASFKDVADNHWAKKEINYLLTKGILEQTAEFNPSGKVTRAQFANWISRAYGLDGSGLTLPFSDVAAGSAGYNGVAAAYEAGIITGKSSTVFDPEATISRQEIATMLARALTLYNGAKTVADPGAVNAAYADGGKIAKWAAAGVALANRTDLFKGFEDGTFRPAQTATKAEAAALIYRLYQLK</sequence>
<accession>A0A132U9F2</accession>
<organism evidence="3 4">
    <name type="scientific">Paenibacillus riograndensis</name>
    <dbReference type="NCBI Taxonomy" id="483937"/>
    <lineage>
        <taxon>Bacteria</taxon>
        <taxon>Bacillati</taxon>
        <taxon>Bacillota</taxon>
        <taxon>Bacilli</taxon>
        <taxon>Bacillales</taxon>
        <taxon>Paenibacillaceae</taxon>
        <taxon>Paenibacillus</taxon>
        <taxon>Paenibacillus sonchi group</taxon>
    </lineage>
</organism>
<dbReference type="PANTHER" id="PTHR43308:SF5">
    <property type="entry name" value="S-LAYER PROTEIN _ PEPTIDOGLYCAN ENDO-BETA-N-ACETYLGLUCOSAMINIDASE"/>
    <property type="match status" value="1"/>
</dbReference>
<keyword evidence="4" id="KW-1185">Reference proteome</keyword>
<evidence type="ECO:0000256" key="1">
    <source>
        <dbReference type="SAM" id="MobiDB-lite"/>
    </source>
</evidence>
<protein>
    <recommendedName>
        <fullName evidence="2">SLH domain-containing protein</fullName>
    </recommendedName>
</protein>
<dbReference type="EMBL" id="LIRB01000104">
    <property type="protein sequence ID" value="KWX80191.1"/>
    <property type="molecule type" value="Genomic_DNA"/>
</dbReference>
<dbReference type="PATRIC" id="fig|483937.3.peg.4923"/>
<dbReference type="InterPro" id="IPR001119">
    <property type="entry name" value="SLH_dom"/>
</dbReference>
<dbReference type="PANTHER" id="PTHR43308">
    <property type="entry name" value="OUTER MEMBRANE PROTEIN ALPHA-RELATED"/>
    <property type="match status" value="1"/>
</dbReference>
<feature type="domain" description="SLH" evidence="2">
    <location>
        <begin position="1640"/>
        <end position="1703"/>
    </location>
</feature>
<dbReference type="PROSITE" id="PS51272">
    <property type="entry name" value="SLH"/>
    <property type="match status" value="3"/>
</dbReference>
<gene>
    <name evidence="3" type="ORF">AMQ84_04760</name>
</gene>
<name>A0A132U9F2_9BACL</name>
<feature type="region of interest" description="Disordered" evidence="1">
    <location>
        <begin position="1147"/>
        <end position="1205"/>
    </location>
</feature>
<dbReference type="Proteomes" id="UP000070475">
    <property type="component" value="Unassembled WGS sequence"/>
</dbReference>
<proteinExistence type="predicted"/>
<evidence type="ECO:0000313" key="3">
    <source>
        <dbReference type="EMBL" id="KWX80191.1"/>
    </source>
</evidence>
<dbReference type="Pfam" id="PF00395">
    <property type="entry name" value="SLH"/>
    <property type="match status" value="3"/>
</dbReference>
<feature type="compositionally biased region" description="Gly residues" evidence="1">
    <location>
        <begin position="1176"/>
        <end position="1198"/>
    </location>
</feature>